<keyword evidence="1" id="KW-0812">Transmembrane</keyword>
<dbReference type="HOGENOM" id="CLU_114045_0_0_11"/>
<accession>W5WKD3</accession>
<reference evidence="2 3" key="1">
    <citation type="journal article" date="2014" name="BMC Genomics">
        <title>Complete genome sequence of producer of the glycopeptide antibiotic Aculeximycin Kutzneria albida DSM 43870T, a representative of minor genus of Pseudonocardiaceae.</title>
        <authorList>
            <person name="Rebets Y."/>
            <person name="Tokovenko B."/>
            <person name="Lushchyk I."/>
            <person name="Ruckert C."/>
            <person name="Zaburannyi N."/>
            <person name="Bechthold A."/>
            <person name="Kalinowski J."/>
            <person name="Luzhetskyy A."/>
        </authorList>
    </citation>
    <scope>NUCLEOTIDE SEQUENCE [LARGE SCALE GENOMIC DNA]</scope>
    <source>
        <strain evidence="2">DSM 43870</strain>
    </source>
</reference>
<dbReference type="PATRIC" id="fig|1449976.3.peg.7713"/>
<gene>
    <name evidence="2" type="ORF">KALB_7679</name>
</gene>
<keyword evidence="1" id="KW-0472">Membrane</keyword>
<name>W5WKD3_9PSEU</name>
<feature type="transmembrane region" description="Helical" evidence="1">
    <location>
        <begin position="6"/>
        <end position="31"/>
    </location>
</feature>
<keyword evidence="1" id="KW-1133">Transmembrane helix</keyword>
<dbReference type="eggNOG" id="ENOG50314P5">
    <property type="taxonomic scope" value="Bacteria"/>
</dbReference>
<protein>
    <submittedName>
        <fullName evidence="2">Uncharacterized protein</fullName>
    </submittedName>
</protein>
<keyword evidence="3" id="KW-1185">Reference proteome</keyword>
<dbReference type="STRING" id="1449976.KALB_7679"/>
<dbReference type="Proteomes" id="UP000019225">
    <property type="component" value="Chromosome"/>
</dbReference>
<feature type="transmembrane region" description="Helical" evidence="1">
    <location>
        <begin position="59"/>
        <end position="78"/>
    </location>
</feature>
<evidence type="ECO:0000313" key="3">
    <source>
        <dbReference type="Proteomes" id="UP000019225"/>
    </source>
</evidence>
<feature type="transmembrane region" description="Helical" evidence="1">
    <location>
        <begin position="118"/>
        <end position="142"/>
    </location>
</feature>
<organism evidence="2 3">
    <name type="scientific">Kutzneria albida DSM 43870</name>
    <dbReference type="NCBI Taxonomy" id="1449976"/>
    <lineage>
        <taxon>Bacteria</taxon>
        <taxon>Bacillati</taxon>
        <taxon>Actinomycetota</taxon>
        <taxon>Actinomycetes</taxon>
        <taxon>Pseudonocardiales</taxon>
        <taxon>Pseudonocardiaceae</taxon>
        <taxon>Kutzneria</taxon>
    </lineage>
</organism>
<feature type="transmembrane region" description="Helical" evidence="1">
    <location>
        <begin position="84"/>
        <end position="106"/>
    </location>
</feature>
<evidence type="ECO:0000313" key="2">
    <source>
        <dbReference type="EMBL" id="AHI01037.1"/>
    </source>
</evidence>
<proteinExistence type="predicted"/>
<evidence type="ECO:0000256" key="1">
    <source>
        <dbReference type="SAM" id="Phobius"/>
    </source>
</evidence>
<dbReference type="AlphaFoldDB" id="W5WKD3"/>
<dbReference type="EMBL" id="CP007155">
    <property type="protein sequence ID" value="AHI01037.1"/>
    <property type="molecule type" value="Genomic_DNA"/>
</dbReference>
<sequence length="150" mass="15465">MLATVTKLFLIVHVLASVVFIGPVTVAASLFPRYARLAAAEPDGGHTAVLRLLHRISRVYAVLGVAVPVFGFATAGAMHVTGDAWVIVSIVLTGAAALLLGLVVIPAQARVLGGEPPVYSRLAMSSGVFALLWAVVVVLMIVRPGSSTGV</sequence>
<dbReference type="KEGG" id="kal:KALB_7679"/>